<evidence type="ECO:0000259" key="1">
    <source>
        <dbReference type="Pfam" id="PF08241"/>
    </source>
</evidence>
<dbReference type="AlphaFoldDB" id="A0A8H3VRP5"/>
<gene>
    <name evidence="2" type="ORF">EG327_007735</name>
</gene>
<comment type="caution">
    <text evidence="2">The sequence shown here is derived from an EMBL/GenBank/DDBJ whole genome shotgun (WGS) entry which is preliminary data.</text>
</comment>
<dbReference type="SUPFAM" id="SSF53335">
    <property type="entry name" value="S-adenosyl-L-methionine-dependent methyltransferases"/>
    <property type="match status" value="1"/>
</dbReference>
<keyword evidence="3" id="KW-1185">Reference proteome</keyword>
<organism evidence="2 3">
    <name type="scientific">Venturia inaequalis</name>
    <name type="common">Apple scab fungus</name>
    <dbReference type="NCBI Taxonomy" id="5025"/>
    <lineage>
        <taxon>Eukaryota</taxon>
        <taxon>Fungi</taxon>
        <taxon>Dikarya</taxon>
        <taxon>Ascomycota</taxon>
        <taxon>Pezizomycotina</taxon>
        <taxon>Dothideomycetes</taxon>
        <taxon>Pleosporomycetidae</taxon>
        <taxon>Venturiales</taxon>
        <taxon>Venturiaceae</taxon>
        <taxon>Venturia</taxon>
    </lineage>
</organism>
<evidence type="ECO:0000313" key="2">
    <source>
        <dbReference type="EMBL" id="KAE9992811.1"/>
    </source>
</evidence>
<dbReference type="Pfam" id="PF08241">
    <property type="entry name" value="Methyltransf_11"/>
    <property type="match status" value="1"/>
</dbReference>
<dbReference type="Proteomes" id="UP000490939">
    <property type="component" value="Unassembled WGS sequence"/>
</dbReference>
<dbReference type="InterPro" id="IPR013216">
    <property type="entry name" value="Methyltransf_11"/>
</dbReference>
<proteinExistence type="predicted"/>
<dbReference type="Gene3D" id="3.40.50.150">
    <property type="entry name" value="Vaccinia Virus protein VP39"/>
    <property type="match status" value="1"/>
</dbReference>
<evidence type="ECO:0000313" key="3">
    <source>
        <dbReference type="Proteomes" id="UP000490939"/>
    </source>
</evidence>
<name>A0A8H3VRP5_VENIN</name>
<dbReference type="CDD" id="cd02440">
    <property type="entry name" value="AdoMet_MTases"/>
    <property type="match status" value="1"/>
</dbReference>
<dbReference type="GO" id="GO:0008757">
    <property type="term" value="F:S-adenosylmethionine-dependent methyltransferase activity"/>
    <property type="evidence" value="ECO:0007669"/>
    <property type="project" value="InterPro"/>
</dbReference>
<feature type="domain" description="Methyltransferase type 11" evidence="1">
    <location>
        <begin position="57"/>
        <end position="156"/>
    </location>
</feature>
<sequence length="225" mass="25875">MTDISEANRKHWDTRANDYDTLPWQKKMIGYISQNLVEKREFFGFPLDVKNKSFRLLDYACGPGTISAALVPWTKETVAMDISEKMVEEYSSRFPENVVMEGNLLAEPPWVGVKNGEKVEIREAELEKREELNGFDAAIVGLGFHHFDDWSGALRKLGKRHWNSLTDEQRKMMHKTGFSEEEMGGYMSEAGLVDIDFVPLSDKVVWMMKGKEVERGLFFARGRRA</sequence>
<dbReference type="EMBL" id="WNWR01000047">
    <property type="protein sequence ID" value="KAE9992811.1"/>
    <property type="molecule type" value="Genomic_DNA"/>
</dbReference>
<protein>
    <recommendedName>
        <fullName evidence="1">Methyltransferase type 11 domain-containing protein</fullName>
    </recommendedName>
</protein>
<accession>A0A8H3VRP5</accession>
<dbReference type="InterPro" id="IPR029063">
    <property type="entry name" value="SAM-dependent_MTases_sf"/>
</dbReference>
<reference evidence="2 3" key="1">
    <citation type="submission" date="2019-07" db="EMBL/GenBank/DDBJ databases">
        <title>Venturia inaequalis Genome Resource.</title>
        <authorList>
            <person name="Lichtner F.J."/>
        </authorList>
    </citation>
    <scope>NUCLEOTIDE SEQUENCE [LARGE SCALE GENOMIC DNA]</scope>
    <source>
        <strain evidence="2 3">DMI_063113</strain>
    </source>
</reference>